<evidence type="ECO:0000256" key="1">
    <source>
        <dbReference type="ARBA" id="ARBA00010716"/>
    </source>
</evidence>
<dbReference type="SUPFAM" id="SSF51338">
    <property type="entry name" value="Composite domain of metallo-dependent hydrolases"/>
    <property type="match status" value="1"/>
</dbReference>
<dbReference type="InterPro" id="IPR006680">
    <property type="entry name" value="Amidohydro-rel"/>
</dbReference>
<comment type="similarity">
    <text evidence="1 5">Belongs to the metallo-dependent hydrolases superfamily. NagA family.</text>
</comment>
<dbReference type="PANTHER" id="PTHR11113">
    <property type="entry name" value="N-ACETYLGLUCOSAMINE-6-PHOSPHATE DEACETYLASE"/>
    <property type="match status" value="1"/>
</dbReference>
<organism evidence="7 8">
    <name type="scientific">Brucella pituitosa</name>
    <dbReference type="NCBI Taxonomy" id="571256"/>
    <lineage>
        <taxon>Bacteria</taxon>
        <taxon>Pseudomonadati</taxon>
        <taxon>Pseudomonadota</taxon>
        <taxon>Alphaproteobacteria</taxon>
        <taxon>Hyphomicrobiales</taxon>
        <taxon>Brucellaceae</taxon>
        <taxon>Brucella/Ochrobactrum group</taxon>
        <taxon>Brucella</taxon>
    </lineage>
</organism>
<dbReference type="PIRSF" id="PIRSF038994">
    <property type="entry name" value="NagA"/>
    <property type="match status" value="1"/>
</dbReference>
<keyword evidence="2" id="KW-0479">Metal-binding</keyword>
<protein>
    <submittedName>
        <fullName evidence="7">Amidohydrolase family protein</fullName>
    </submittedName>
</protein>
<evidence type="ECO:0000256" key="5">
    <source>
        <dbReference type="PIRNR" id="PIRNR038994"/>
    </source>
</evidence>
<evidence type="ECO:0000313" key="8">
    <source>
        <dbReference type="Proteomes" id="UP000718278"/>
    </source>
</evidence>
<evidence type="ECO:0000256" key="2">
    <source>
        <dbReference type="ARBA" id="ARBA00022723"/>
    </source>
</evidence>
<keyword evidence="3 5" id="KW-0378">Hydrolase</keyword>
<dbReference type="InterPro" id="IPR032466">
    <property type="entry name" value="Metal_Hydrolase"/>
</dbReference>
<accession>A0ABS3K619</accession>
<comment type="caution">
    <text evidence="7">The sequence shown here is derived from an EMBL/GenBank/DDBJ whole genome shotgun (WGS) entry which is preliminary data.</text>
</comment>
<reference evidence="7 8" key="1">
    <citation type="submission" date="2020-10" db="EMBL/GenBank/DDBJ databases">
        <title>Genomic characterization of underground lake bacteria from Wind Cave National Park: Insight into the archetypical LuxI/LuxR and identification of LuxR solos.</title>
        <authorList>
            <person name="Wengert P.C."/>
            <person name="Savka M.A."/>
        </authorList>
    </citation>
    <scope>NUCLEOTIDE SEQUENCE [LARGE SCALE GENOMIC DNA]</scope>
    <source>
        <strain evidence="7 8">SD316</strain>
    </source>
</reference>
<name>A0ABS3K619_9HYPH</name>
<dbReference type="Gene3D" id="2.30.40.10">
    <property type="entry name" value="Urease, subunit C, domain 1"/>
    <property type="match status" value="1"/>
</dbReference>
<sequence>MKTRWTNVTVVTPRAEEAADLLIVGERIAAIVPVGSGTSVACSSDWRVLDGGGGILFPGIIDLLQHGYGAHLYNDAEADAVADNGQLLLRNGVTGFLPSISCLPPMTLEPTLGRLADQIVKAASTGGTRALGLHSEGPVFGSPGAHNPENIQLPSVGLADRMIAAAGGHLKAVTVAPEMPGAEGFIRRLKAEGISVHLGHSRARPEDIPRYVGWGIDAVTHMFNVMPTYPPGDRGVHVVSLSDALLAEPGLALGLVCDGIHVDPQLVRLLGQLPENRLFLETDAMKFTGTAGATFEFFPGYRVTSMPGRAVREESSGGLCGSCLTSDEAVRNYLAYSGQSLVRAAHAASLVPARLLGIEPDLGSLESGKLADFTLLDRVSLTPKATWVGGREVWGIEA</sequence>
<dbReference type="RefSeq" id="WP_207490366.1">
    <property type="nucleotide sequence ID" value="NZ_JADIJS010000010.1"/>
</dbReference>
<feature type="domain" description="Amidohydrolase-related" evidence="6">
    <location>
        <begin position="55"/>
        <end position="392"/>
    </location>
</feature>
<gene>
    <name evidence="7" type="ORF">IPV26_22110</name>
</gene>
<dbReference type="EMBL" id="JADIJS010000010">
    <property type="protein sequence ID" value="MBO1042352.1"/>
    <property type="molecule type" value="Genomic_DNA"/>
</dbReference>
<dbReference type="Proteomes" id="UP000718278">
    <property type="component" value="Unassembled WGS sequence"/>
</dbReference>
<evidence type="ECO:0000256" key="3">
    <source>
        <dbReference type="ARBA" id="ARBA00022801"/>
    </source>
</evidence>
<evidence type="ECO:0000313" key="7">
    <source>
        <dbReference type="EMBL" id="MBO1042352.1"/>
    </source>
</evidence>
<evidence type="ECO:0000256" key="4">
    <source>
        <dbReference type="ARBA" id="ARBA00023277"/>
    </source>
</evidence>
<proteinExistence type="inferred from homology"/>
<keyword evidence="4 5" id="KW-0119">Carbohydrate metabolism</keyword>
<dbReference type="Pfam" id="PF01979">
    <property type="entry name" value="Amidohydro_1"/>
    <property type="match status" value="1"/>
</dbReference>
<evidence type="ECO:0000259" key="6">
    <source>
        <dbReference type="Pfam" id="PF01979"/>
    </source>
</evidence>
<keyword evidence="8" id="KW-1185">Reference proteome</keyword>
<dbReference type="InterPro" id="IPR003764">
    <property type="entry name" value="GlcNAc_6-P_deAcase"/>
</dbReference>
<dbReference type="SUPFAM" id="SSF51556">
    <property type="entry name" value="Metallo-dependent hydrolases"/>
    <property type="match status" value="1"/>
</dbReference>
<dbReference type="Gene3D" id="3.20.20.140">
    <property type="entry name" value="Metal-dependent hydrolases"/>
    <property type="match status" value="1"/>
</dbReference>
<dbReference type="PANTHER" id="PTHR11113:SF14">
    <property type="entry name" value="N-ACETYLGLUCOSAMINE-6-PHOSPHATE DEACETYLASE"/>
    <property type="match status" value="1"/>
</dbReference>
<dbReference type="InterPro" id="IPR011059">
    <property type="entry name" value="Metal-dep_hydrolase_composite"/>
</dbReference>